<dbReference type="FunFam" id="3.40.1020.10:FF:000003">
    <property type="entry name" value="Threonine dehydratase"/>
    <property type="match status" value="1"/>
</dbReference>
<dbReference type="CDD" id="cd04907">
    <property type="entry name" value="ACT_ThrD-I_2"/>
    <property type="match status" value="1"/>
</dbReference>
<evidence type="ECO:0000259" key="15">
    <source>
        <dbReference type="PROSITE" id="PS51672"/>
    </source>
</evidence>
<keyword evidence="10" id="KW-0934">Plastid</keyword>
<comment type="similarity">
    <text evidence="5">Belongs to the serine/threonine dehydratase family.</text>
</comment>
<comment type="cofactor">
    <cofactor evidence="2">
        <name>pyridoxal 5'-phosphate</name>
        <dbReference type="ChEBI" id="CHEBI:597326"/>
    </cofactor>
</comment>
<accession>A0AAV2D4B0</accession>
<dbReference type="GO" id="GO:0009507">
    <property type="term" value="C:chloroplast"/>
    <property type="evidence" value="ECO:0007669"/>
    <property type="project" value="UniProtKB-SubCell"/>
</dbReference>
<dbReference type="PROSITE" id="PS51672">
    <property type="entry name" value="ACT_LIKE"/>
    <property type="match status" value="2"/>
</dbReference>
<dbReference type="Gene3D" id="3.40.1020.10">
    <property type="entry name" value="Biosynthetic Threonine Deaminase, Domain 3"/>
    <property type="match status" value="1"/>
</dbReference>
<evidence type="ECO:0000256" key="1">
    <source>
        <dbReference type="ARBA" id="ARBA00001274"/>
    </source>
</evidence>
<evidence type="ECO:0000256" key="4">
    <source>
        <dbReference type="ARBA" id="ARBA00004810"/>
    </source>
</evidence>
<evidence type="ECO:0000256" key="8">
    <source>
        <dbReference type="ARBA" id="ARBA00022605"/>
    </source>
</evidence>
<keyword evidence="11" id="KW-0677">Repeat</keyword>
<keyword evidence="14" id="KW-0100">Branched-chain amino acid biosynthesis</keyword>
<dbReference type="Gene3D" id="3.40.50.1100">
    <property type="match status" value="2"/>
</dbReference>
<dbReference type="GO" id="GO:0004794">
    <property type="term" value="F:threonine deaminase activity"/>
    <property type="evidence" value="ECO:0007669"/>
    <property type="project" value="UniProtKB-EC"/>
</dbReference>
<keyword evidence="8" id="KW-0028">Amino-acid biosynthesis</keyword>
<dbReference type="PANTHER" id="PTHR48078">
    <property type="entry name" value="THREONINE DEHYDRATASE, MITOCHONDRIAL-RELATED"/>
    <property type="match status" value="1"/>
</dbReference>
<gene>
    <name evidence="16" type="ORF">LTRI10_LOCUS10902</name>
</gene>
<dbReference type="PANTHER" id="PTHR48078:SF11">
    <property type="entry name" value="THREONINE DEHYDRATASE, MITOCHONDRIAL"/>
    <property type="match status" value="1"/>
</dbReference>
<dbReference type="Proteomes" id="UP001497516">
    <property type="component" value="Chromosome 2"/>
</dbReference>
<dbReference type="GO" id="GO:0003941">
    <property type="term" value="F:L-serine ammonia-lyase activity"/>
    <property type="evidence" value="ECO:0007669"/>
    <property type="project" value="TreeGrafter"/>
</dbReference>
<name>A0AAV2D4B0_9ROSI</name>
<dbReference type="AlphaFoldDB" id="A0AAV2D4B0"/>
<dbReference type="GO" id="GO:0006565">
    <property type="term" value="P:L-serine catabolic process"/>
    <property type="evidence" value="ECO:0007669"/>
    <property type="project" value="TreeGrafter"/>
</dbReference>
<feature type="domain" description="ACT-like" evidence="15">
    <location>
        <begin position="264"/>
        <end position="336"/>
    </location>
</feature>
<evidence type="ECO:0000256" key="14">
    <source>
        <dbReference type="ARBA" id="ARBA00023304"/>
    </source>
</evidence>
<evidence type="ECO:0000256" key="12">
    <source>
        <dbReference type="ARBA" id="ARBA00022898"/>
    </source>
</evidence>
<keyword evidence="9" id="KW-0412">Isoleucine biosynthesis</keyword>
<dbReference type="EC" id="4.3.1.19" evidence="6"/>
<dbReference type="Pfam" id="PF00585">
    <property type="entry name" value="Thr_dehydrat_C"/>
    <property type="match status" value="2"/>
</dbReference>
<dbReference type="InterPro" id="IPR001926">
    <property type="entry name" value="TrpB-like_PALP"/>
</dbReference>
<keyword evidence="13" id="KW-0456">Lyase</keyword>
<evidence type="ECO:0000256" key="11">
    <source>
        <dbReference type="ARBA" id="ARBA00022737"/>
    </source>
</evidence>
<organism evidence="16 17">
    <name type="scientific">Linum trigynum</name>
    <dbReference type="NCBI Taxonomy" id="586398"/>
    <lineage>
        <taxon>Eukaryota</taxon>
        <taxon>Viridiplantae</taxon>
        <taxon>Streptophyta</taxon>
        <taxon>Embryophyta</taxon>
        <taxon>Tracheophyta</taxon>
        <taxon>Spermatophyta</taxon>
        <taxon>Magnoliopsida</taxon>
        <taxon>eudicotyledons</taxon>
        <taxon>Gunneridae</taxon>
        <taxon>Pentapetalae</taxon>
        <taxon>rosids</taxon>
        <taxon>fabids</taxon>
        <taxon>Malpighiales</taxon>
        <taxon>Linaceae</taxon>
        <taxon>Linum</taxon>
    </lineage>
</organism>
<evidence type="ECO:0000313" key="16">
    <source>
        <dbReference type="EMBL" id="CAL1367011.1"/>
    </source>
</evidence>
<comment type="pathway">
    <text evidence="4">Amino-acid biosynthesis; L-isoleucine biosynthesis; 2-oxobutanoate from L-threonine: step 1/1.</text>
</comment>
<evidence type="ECO:0000256" key="5">
    <source>
        <dbReference type="ARBA" id="ARBA00010869"/>
    </source>
</evidence>
<feature type="domain" description="ACT-like" evidence="15">
    <location>
        <begin position="358"/>
        <end position="429"/>
    </location>
</feature>
<evidence type="ECO:0000256" key="7">
    <source>
        <dbReference type="ARBA" id="ARBA00022528"/>
    </source>
</evidence>
<evidence type="ECO:0000256" key="3">
    <source>
        <dbReference type="ARBA" id="ARBA00004229"/>
    </source>
</evidence>
<evidence type="ECO:0000256" key="10">
    <source>
        <dbReference type="ARBA" id="ARBA00022640"/>
    </source>
</evidence>
<dbReference type="SUPFAM" id="SSF55021">
    <property type="entry name" value="ACT-like"/>
    <property type="match status" value="2"/>
</dbReference>
<reference evidence="16 17" key="1">
    <citation type="submission" date="2024-04" db="EMBL/GenBank/DDBJ databases">
        <authorList>
            <person name="Fracassetti M."/>
        </authorList>
    </citation>
    <scope>NUCLEOTIDE SEQUENCE [LARGE SCALE GENOMIC DNA]</scope>
</reference>
<keyword evidence="7" id="KW-0150">Chloroplast</keyword>
<keyword evidence="17" id="KW-1185">Reference proteome</keyword>
<sequence length="438" mass="48039">MLHGFLSRVKPRSLSSTTTGAAAAHKPQLKIIAQSAANNPEISTVMMAPVLFPPPLMKVAAGSLQYESGLLGPVPEKQKNAAAGGDGGGGGVHNVNEMSYLTRILSSKVYDVAIESPLDSAPKLSERLGVGVWLKREDLQPKRLISNFKYHGQRIVLDQVGGFADGVAVKAVGEEPFRLCKELVDGVVLVSRDAICASIKDMFEENRSILEPAGALAMAGAEAYCKYYGLKGESVVAITSGANMNFDRLGLVSQLADVGRRSEAVLATFVPEKWGNFIQFYKLVGPVNISEFRYRYDAHKEQALVLYSVSFDTTMELEKLQDWMKSANLYTLNLTDNDLVKDHLQFLVGGRSKIENEIVCQFIFPKRPGALGKFLDLFSVSWNITLFHYRDQGGSDANVLVGFQVAASEMDEFKSLANSLHCDYKFETDSEVLELLLH</sequence>
<evidence type="ECO:0000256" key="6">
    <source>
        <dbReference type="ARBA" id="ARBA00012096"/>
    </source>
</evidence>
<dbReference type="SUPFAM" id="SSF53686">
    <property type="entry name" value="Tryptophan synthase beta subunit-like PLP-dependent enzymes"/>
    <property type="match status" value="2"/>
</dbReference>
<dbReference type="GO" id="GO:0006567">
    <property type="term" value="P:L-threonine catabolic process"/>
    <property type="evidence" value="ECO:0007669"/>
    <property type="project" value="TreeGrafter"/>
</dbReference>
<protein>
    <recommendedName>
        <fullName evidence="6">threonine ammonia-lyase</fullName>
        <ecNumber evidence="6">4.3.1.19</ecNumber>
    </recommendedName>
</protein>
<evidence type="ECO:0000256" key="2">
    <source>
        <dbReference type="ARBA" id="ARBA00001933"/>
    </source>
</evidence>
<dbReference type="EMBL" id="OZ034815">
    <property type="protein sequence ID" value="CAL1367011.1"/>
    <property type="molecule type" value="Genomic_DNA"/>
</dbReference>
<evidence type="ECO:0000313" key="17">
    <source>
        <dbReference type="Proteomes" id="UP001497516"/>
    </source>
</evidence>
<comment type="subcellular location">
    <subcellularLocation>
        <location evidence="3">Plastid</location>
        <location evidence="3">Chloroplast</location>
    </subcellularLocation>
</comment>
<dbReference type="GO" id="GO:0009097">
    <property type="term" value="P:isoleucine biosynthetic process"/>
    <property type="evidence" value="ECO:0007669"/>
    <property type="project" value="UniProtKB-KW"/>
</dbReference>
<dbReference type="InterPro" id="IPR045865">
    <property type="entry name" value="ACT-like_dom_sf"/>
</dbReference>
<proteinExistence type="inferred from homology"/>
<dbReference type="InterPro" id="IPR050147">
    <property type="entry name" value="Ser/Thr_Dehydratase"/>
</dbReference>
<evidence type="ECO:0000256" key="13">
    <source>
        <dbReference type="ARBA" id="ARBA00023239"/>
    </source>
</evidence>
<dbReference type="InterPro" id="IPR036052">
    <property type="entry name" value="TrpB-like_PALP_sf"/>
</dbReference>
<dbReference type="InterPro" id="IPR038110">
    <property type="entry name" value="TD_ACT-like_sf"/>
</dbReference>
<dbReference type="InterPro" id="IPR001721">
    <property type="entry name" value="TD_ACT-like"/>
</dbReference>
<dbReference type="Pfam" id="PF00291">
    <property type="entry name" value="PALP"/>
    <property type="match status" value="1"/>
</dbReference>
<evidence type="ECO:0000256" key="9">
    <source>
        <dbReference type="ARBA" id="ARBA00022624"/>
    </source>
</evidence>
<keyword evidence="12" id="KW-0663">Pyridoxal phosphate</keyword>
<comment type="catalytic activity">
    <reaction evidence="1">
        <text>L-threonine = 2-oxobutanoate + NH4(+)</text>
        <dbReference type="Rhea" id="RHEA:22108"/>
        <dbReference type="ChEBI" id="CHEBI:16763"/>
        <dbReference type="ChEBI" id="CHEBI:28938"/>
        <dbReference type="ChEBI" id="CHEBI:57926"/>
        <dbReference type="EC" id="4.3.1.19"/>
    </reaction>
</comment>